<evidence type="ECO:0000256" key="2">
    <source>
        <dbReference type="ARBA" id="ARBA00022695"/>
    </source>
</evidence>
<dbReference type="EMBL" id="JAEPRB010001059">
    <property type="protein sequence ID" value="KAG2208373.1"/>
    <property type="molecule type" value="Genomic_DNA"/>
</dbReference>
<gene>
    <name evidence="9" type="ORF">INT45_000625</name>
</gene>
<dbReference type="GO" id="GO:0016787">
    <property type="term" value="F:hydrolase activity"/>
    <property type="evidence" value="ECO:0007669"/>
    <property type="project" value="UniProtKB-KW"/>
</dbReference>
<accession>A0A8H7V9I5</accession>
<dbReference type="OrthoDB" id="2278052at2759"/>
<evidence type="ECO:0000313" key="10">
    <source>
        <dbReference type="Proteomes" id="UP000646827"/>
    </source>
</evidence>
<feature type="non-terminal residue" evidence="9">
    <location>
        <position position="1"/>
    </location>
</feature>
<organism evidence="9 10">
    <name type="scientific">Circinella minor</name>
    <dbReference type="NCBI Taxonomy" id="1195481"/>
    <lineage>
        <taxon>Eukaryota</taxon>
        <taxon>Fungi</taxon>
        <taxon>Fungi incertae sedis</taxon>
        <taxon>Mucoromycota</taxon>
        <taxon>Mucoromycotina</taxon>
        <taxon>Mucoromycetes</taxon>
        <taxon>Mucorales</taxon>
        <taxon>Lichtheimiaceae</taxon>
        <taxon>Circinella</taxon>
    </lineage>
</organism>
<name>A0A8H7V9I5_9FUNG</name>
<dbReference type="Pfam" id="PF17917">
    <property type="entry name" value="RT_RNaseH"/>
    <property type="match status" value="1"/>
</dbReference>
<dbReference type="GO" id="GO:0003964">
    <property type="term" value="F:RNA-directed DNA polymerase activity"/>
    <property type="evidence" value="ECO:0007669"/>
    <property type="project" value="UniProtKB-KW"/>
</dbReference>
<keyword evidence="3" id="KW-0540">Nuclease</keyword>
<comment type="caution">
    <text evidence="9">The sequence shown here is derived from an EMBL/GenBank/DDBJ whole genome shotgun (WGS) entry which is preliminary data.</text>
</comment>
<keyword evidence="4" id="KW-0255">Endonuclease</keyword>
<keyword evidence="2" id="KW-0548">Nucleotidyltransferase</keyword>
<evidence type="ECO:0000259" key="8">
    <source>
        <dbReference type="Pfam" id="PF17917"/>
    </source>
</evidence>
<dbReference type="InterPro" id="IPR041373">
    <property type="entry name" value="RT_RNaseH"/>
</dbReference>
<evidence type="ECO:0000256" key="6">
    <source>
        <dbReference type="ARBA" id="ARBA00022918"/>
    </source>
</evidence>
<keyword evidence="10" id="KW-1185">Reference proteome</keyword>
<feature type="domain" description="Reverse transcriptase RNase H-like" evidence="8">
    <location>
        <begin position="6"/>
        <end position="101"/>
    </location>
</feature>
<dbReference type="GO" id="GO:0004519">
    <property type="term" value="F:endonuclease activity"/>
    <property type="evidence" value="ECO:0007669"/>
    <property type="project" value="UniProtKB-KW"/>
</dbReference>
<dbReference type="InterPro" id="IPR043502">
    <property type="entry name" value="DNA/RNA_pol_sf"/>
</dbReference>
<evidence type="ECO:0000256" key="5">
    <source>
        <dbReference type="ARBA" id="ARBA00022801"/>
    </source>
</evidence>
<evidence type="ECO:0000256" key="7">
    <source>
        <dbReference type="SAM" id="MobiDB-lite"/>
    </source>
</evidence>
<dbReference type="AlphaFoldDB" id="A0A8H7V9I5"/>
<dbReference type="Proteomes" id="UP000646827">
    <property type="component" value="Unassembled WGS sequence"/>
</dbReference>
<evidence type="ECO:0000256" key="1">
    <source>
        <dbReference type="ARBA" id="ARBA00022679"/>
    </source>
</evidence>
<keyword evidence="1" id="KW-0808">Transferase</keyword>
<dbReference type="PANTHER" id="PTHR34072">
    <property type="entry name" value="ENZYMATIC POLYPROTEIN-RELATED"/>
    <property type="match status" value="1"/>
</dbReference>
<protein>
    <recommendedName>
        <fullName evidence="8">Reverse transcriptase RNase H-like domain-containing protein</fullName>
    </recommendedName>
</protein>
<proteinExistence type="predicted"/>
<evidence type="ECO:0000313" key="9">
    <source>
        <dbReference type="EMBL" id="KAG2208373.1"/>
    </source>
</evidence>
<sequence length="226" mass="25861">MKDNLHSKVNDFAVGAVLLQQGDDGQLHPLAFKSKKLSAAERNYPAQERELLAILHSLRTWRCFIDGRRYTVFSDHHPLKYFRSKTKPTLRLTRWIAEIELYDPDIQYKPGRNNHVPDLLLKRDGPTCVTDEKSLEPDYLYAVKSVQESNWPKFYALGEENWPHMYKDLLAKHKEKFVVRDNQVFRLCSSRIGSDRITGLSASASANADTDADADAADADRIADNI</sequence>
<keyword evidence="6" id="KW-0695">RNA-directed DNA polymerase</keyword>
<keyword evidence="5" id="KW-0378">Hydrolase</keyword>
<evidence type="ECO:0000256" key="4">
    <source>
        <dbReference type="ARBA" id="ARBA00022759"/>
    </source>
</evidence>
<reference evidence="9 10" key="1">
    <citation type="submission" date="2020-12" db="EMBL/GenBank/DDBJ databases">
        <title>Metabolic potential, ecology and presence of endohyphal bacteria is reflected in genomic diversity of Mucoromycotina.</title>
        <authorList>
            <person name="Muszewska A."/>
            <person name="Okrasinska A."/>
            <person name="Steczkiewicz K."/>
            <person name="Drgas O."/>
            <person name="Orlowska M."/>
            <person name="Perlinska-Lenart U."/>
            <person name="Aleksandrzak-Piekarczyk T."/>
            <person name="Szatraj K."/>
            <person name="Zielenkiewicz U."/>
            <person name="Pilsyk S."/>
            <person name="Malc E."/>
            <person name="Mieczkowski P."/>
            <person name="Kruszewska J.S."/>
            <person name="Biernat P."/>
            <person name="Pawlowska J."/>
        </authorList>
    </citation>
    <scope>NUCLEOTIDE SEQUENCE [LARGE SCALE GENOMIC DNA]</scope>
    <source>
        <strain evidence="9 10">CBS 142.35</strain>
    </source>
</reference>
<evidence type="ECO:0000256" key="3">
    <source>
        <dbReference type="ARBA" id="ARBA00022722"/>
    </source>
</evidence>
<dbReference type="CDD" id="cd09274">
    <property type="entry name" value="RNase_HI_RT_Ty3"/>
    <property type="match status" value="1"/>
</dbReference>
<dbReference type="SUPFAM" id="SSF56672">
    <property type="entry name" value="DNA/RNA polymerases"/>
    <property type="match status" value="1"/>
</dbReference>
<feature type="region of interest" description="Disordered" evidence="7">
    <location>
        <begin position="203"/>
        <end position="226"/>
    </location>
</feature>